<organism evidence="3 4">
    <name type="scientific">Parapedobacter deserti</name>
    <dbReference type="NCBI Taxonomy" id="1912957"/>
    <lineage>
        <taxon>Bacteria</taxon>
        <taxon>Pseudomonadati</taxon>
        <taxon>Bacteroidota</taxon>
        <taxon>Sphingobacteriia</taxon>
        <taxon>Sphingobacteriales</taxon>
        <taxon>Sphingobacteriaceae</taxon>
        <taxon>Parapedobacter</taxon>
    </lineage>
</organism>
<dbReference type="EMBL" id="JBHRTA010000038">
    <property type="protein sequence ID" value="MFC3198934.1"/>
    <property type="molecule type" value="Genomic_DNA"/>
</dbReference>
<dbReference type="InterPro" id="IPR029069">
    <property type="entry name" value="HotDog_dom_sf"/>
</dbReference>
<dbReference type="EC" id="3.1.2.-" evidence="3"/>
<dbReference type="Gene3D" id="3.10.129.10">
    <property type="entry name" value="Hotdog Thioesterase"/>
    <property type="match status" value="1"/>
</dbReference>
<dbReference type="NCBIfam" id="TIGR00051">
    <property type="entry name" value="YbgC/FadM family acyl-CoA thioesterase"/>
    <property type="match status" value="1"/>
</dbReference>
<dbReference type="InterPro" id="IPR002052">
    <property type="entry name" value="DNA_methylase_N6_adenine_CS"/>
</dbReference>
<protein>
    <submittedName>
        <fullName evidence="3">Acyl-CoA thioesterase</fullName>
        <ecNumber evidence="3">3.1.2.-</ecNumber>
    </submittedName>
</protein>
<dbReference type="CDD" id="cd00586">
    <property type="entry name" value="4HBT"/>
    <property type="match status" value="1"/>
</dbReference>
<gene>
    <name evidence="3" type="ORF">ACFOET_15025</name>
</gene>
<comment type="similarity">
    <text evidence="1">Belongs to the 4-hydroxybenzoyl-CoA thioesterase family.</text>
</comment>
<dbReference type="Pfam" id="PF13279">
    <property type="entry name" value="4HBT_2"/>
    <property type="match status" value="1"/>
</dbReference>
<dbReference type="Proteomes" id="UP001595526">
    <property type="component" value="Unassembled WGS sequence"/>
</dbReference>
<keyword evidence="2 3" id="KW-0378">Hydrolase</keyword>
<dbReference type="RefSeq" id="WP_379024070.1">
    <property type="nucleotide sequence ID" value="NZ_JBHRTA010000038.1"/>
</dbReference>
<keyword evidence="4" id="KW-1185">Reference proteome</keyword>
<dbReference type="PROSITE" id="PS01328">
    <property type="entry name" value="4HBCOA_THIOESTERASE"/>
    <property type="match status" value="1"/>
</dbReference>
<evidence type="ECO:0000256" key="2">
    <source>
        <dbReference type="ARBA" id="ARBA00022801"/>
    </source>
</evidence>
<dbReference type="GO" id="GO:0016787">
    <property type="term" value="F:hydrolase activity"/>
    <property type="evidence" value="ECO:0007669"/>
    <property type="project" value="UniProtKB-KW"/>
</dbReference>
<proteinExistence type="inferred from homology"/>
<comment type="caution">
    <text evidence="3">The sequence shown here is derived from an EMBL/GenBank/DDBJ whole genome shotgun (WGS) entry which is preliminary data.</text>
</comment>
<name>A0ABV7JLI4_9SPHI</name>
<accession>A0ABV7JLI4</accession>
<dbReference type="PANTHER" id="PTHR31793">
    <property type="entry name" value="4-HYDROXYBENZOYL-COA THIOESTERASE FAMILY MEMBER"/>
    <property type="match status" value="1"/>
</dbReference>
<dbReference type="InterPro" id="IPR050563">
    <property type="entry name" value="4-hydroxybenzoyl-CoA_TE"/>
</dbReference>
<evidence type="ECO:0000313" key="4">
    <source>
        <dbReference type="Proteomes" id="UP001595526"/>
    </source>
</evidence>
<sequence>MDSGLRHTTRFRVRFNETDPLGIVWHGHYITYFEDGREAFGETFGISYRHIRENGFLAPVVKCTCEYKSPLRHGDWATVETIFINHPAAKMIFLYSIVNSKNQVVATGETIQVFTDLGGDLILTNPPFFSDWKTQQGLL</sequence>
<dbReference type="PANTHER" id="PTHR31793:SF27">
    <property type="entry name" value="NOVEL THIOESTERASE SUPERFAMILY DOMAIN AND SAPOSIN A-TYPE DOMAIN CONTAINING PROTEIN (0610012H03RIK)"/>
    <property type="match status" value="1"/>
</dbReference>
<evidence type="ECO:0000256" key="1">
    <source>
        <dbReference type="ARBA" id="ARBA00005953"/>
    </source>
</evidence>
<evidence type="ECO:0000313" key="3">
    <source>
        <dbReference type="EMBL" id="MFC3198934.1"/>
    </source>
</evidence>
<dbReference type="SUPFAM" id="SSF54637">
    <property type="entry name" value="Thioesterase/thiol ester dehydrase-isomerase"/>
    <property type="match status" value="1"/>
</dbReference>
<dbReference type="InterPro" id="IPR008272">
    <property type="entry name" value="HB-CoA_thioesterase_AS"/>
</dbReference>
<dbReference type="PROSITE" id="PS00092">
    <property type="entry name" value="N6_MTASE"/>
    <property type="match status" value="1"/>
</dbReference>
<dbReference type="InterPro" id="IPR006684">
    <property type="entry name" value="YbgC/YbaW"/>
</dbReference>
<reference evidence="4" key="1">
    <citation type="journal article" date="2019" name="Int. J. Syst. Evol. Microbiol.">
        <title>The Global Catalogue of Microorganisms (GCM) 10K type strain sequencing project: providing services to taxonomists for standard genome sequencing and annotation.</title>
        <authorList>
            <consortium name="The Broad Institute Genomics Platform"/>
            <consortium name="The Broad Institute Genome Sequencing Center for Infectious Disease"/>
            <person name="Wu L."/>
            <person name="Ma J."/>
        </authorList>
    </citation>
    <scope>NUCLEOTIDE SEQUENCE [LARGE SCALE GENOMIC DNA]</scope>
    <source>
        <strain evidence="4">KCTC 52416</strain>
    </source>
</reference>